<dbReference type="Pfam" id="PF02018">
    <property type="entry name" value="CBM_4_9"/>
    <property type="match status" value="1"/>
</dbReference>
<name>A0A6J5QSY4_9CAUD</name>
<dbReference type="SUPFAM" id="SSF49785">
    <property type="entry name" value="Galactose-binding domain-like"/>
    <property type="match status" value="5"/>
</dbReference>
<reference evidence="3" key="1">
    <citation type="submission" date="2020-05" db="EMBL/GenBank/DDBJ databases">
        <authorList>
            <person name="Chiriac C."/>
            <person name="Salcher M."/>
            <person name="Ghai R."/>
            <person name="Kavagutti S V."/>
        </authorList>
    </citation>
    <scope>NUCLEOTIDE SEQUENCE</scope>
</reference>
<dbReference type="InterPro" id="IPR008979">
    <property type="entry name" value="Galactose-bd-like_sf"/>
</dbReference>
<dbReference type="GO" id="GO:0016798">
    <property type="term" value="F:hydrolase activity, acting on glycosyl bonds"/>
    <property type="evidence" value="ECO:0007669"/>
    <property type="project" value="InterPro"/>
</dbReference>
<proteinExistence type="predicted"/>
<protein>
    <submittedName>
        <fullName evidence="3">Carbohydrate-binding, CenC-like</fullName>
    </submittedName>
</protein>
<keyword evidence="1" id="KW-0378">Hydrolase</keyword>
<dbReference type="Gene3D" id="2.60.120.260">
    <property type="entry name" value="Galactose-binding domain-like"/>
    <property type="match status" value="6"/>
</dbReference>
<organism evidence="3">
    <name type="scientific">uncultured Caudovirales phage</name>
    <dbReference type="NCBI Taxonomy" id="2100421"/>
    <lineage>
        <taxon>Viruses</taxon>
        <taxon>Duplodnaviria</taxon>
        <taxon>Heunggongvirae</taxon>
        <taxon>Uroviricota</taxon>
        <taxon>Caudoviricetes</taxon>
        <taxon>Peduoviridae</taxon>
        <taxon>Maltschvirus</taxon>
        <taxon>Maltschvirus maltsch</taxon>
    </lineage>
</organism>
<evidence type="ECO:0000313" key="4">
    <source>
        <dbReference type="EMBL" id="CAB4193398.1"/>
    </source>
</evidence>
<dbReference type="EMBL" id="LR797198">
    <property type="protein sequence ID" value="CAB4193398.1"/>
    <property type="molecule type" value="Genomic_DNA"/>
</dbReference>
<gene>
    <name evidence="3" type="ORF">UFOVP1119_92</name>
    <name evidence="4" type="ORF">UFOVP1238_66</name>
</gene>
<dbReference type="EMBL" id="LR797076">
    <property type="protein sequence ID" value="CAB4185647.1"/>
    <property type="molecule type" value="Genomic_DNA"/>
</dbReference>
<sequence length="2624" mass="280516">MASLLLQAGGTFSGNTSTLTLTEVVNPGDLIIVQVAQKQGSVGTVSDGLNLYYIYSSNTNPSAPQSYNFYTIAASRLEIGQTITYTANGSPTTIGSALYIFRKDQGERFGQPIAFTATTGATPVTSITTSIPAAIGPAILIGTTSLQSMSGYNFPSDYNGGANWTGTYLDTFAGLGASFKISRSTATQTYTSSFSSTTAFQTLLNFPILLDVGQASTTSNGYVGLVRLVSAIQAGAESGGNINLNPVSQAMTSRGIAKISADAIVSVSIQPQPVINAIANLFIRNSQIISLSESFGAKVDARIRLNALVTSISPIRAQAITNSLIDLSVNQRISPIRGIAQGTGYVDALVSSILTYNLSLFASGKPALRDRFSLVISMPTDTTVGNNAASSTNANSRIVVNYRVPLQITTTSNSFVNLSPIANQTRLIINAKSGADIVSSINFNPIIDGGVKSRSTIRTSIVASTLSSNAIADSNAFERFNFQSRVRERINAVSQFSVIETYNIIIRDAAIARSRGYFDPLLKPLNDLTLEIGPTKAASNANSRISIATTISDQALAKVNPVEKFNFQTVFRERINAKSGAAIATFNTQNILLNSEFNSGSAYWYPVGTEGYVYDGIEKVSRILFVQGTNDYSNEQYGPLGIYQTFKNFGTNKRYTISALVKNVGPEDSSREMYVGIRFNDGTIINSVPRMVSTSDGWVTLTAEGFYSTSIINQATAYVITSTPFDNSSSDVSAVDSVILSITDTINTIPLSLKASVSSTGYFDPLLKTLDTLTVEIGTARARSNATDRFRLLGTISEIAVANSRLAEQFNFRTVFRERVNARSFALDAMNHNLAAIAKANVKSYALVDPRFAETNILVIEPLIARAKSDLRSTIRLIGGLVISDIPQYVYGNLLQNASFELENTHWQGIFNAVSTNTLDAQSGSQSLLVNNNLQTYDGEEFGPIGVQQSFLAAKGGKYSISAYVKNVSGKNPREMFAQVKWANGQISKSASVQVGNLDGWVSIQFEGVSELAGYATLSIITSTPFDSEVGDVAGIDNVSVELIGTFSFTNVLGLAARANGMERFAVSSRISPIVASAKTDNRINALFPIPLRLVINAQSSGYIDPLINSIGVFTPINLTAGKSSNAGIRTISILNPILDLASDTNARDRFVFQSRLIESSGAIAGGLIRERQPQALRLVINAQSNGYIDPLVSSIGTFSPIRLIATAKVFGQAETGIQLGLTVYEYVNAGAKSNALERLRNQYILIENVASDTNANSIITVRMPVAPIRAFATGSGYFDTSVGPTNSLSIRSNGIAKQNLKEYIIFESLPTPTINALSGARDRFNFRTVVIQSVNSNTNGLIIERSVMPLGANRAIAQASGYFDPLTVSQSINLRLSAGGKSGASDRISLVQTFLPIAPVLPITDNQLQNASIEAGTGAWYGVNNAVSVISNPVQEGLSSLLVSGLNTYDDYPEGPFGARQDFIAIQNRRYAFTAYVQNTSGDSPRNMYLTIKWKDNTVSNGIATPVASIDGWVQLSLNVIAPISGQATAYILTSTPFNSINGDTAVIDNVSLIITDTEGFIPYLGISVKSNANSRVIVTNPSFALRSSAVTNAGIRTSSVMPLGANRAQAIAIADVIVSRNITLSLSANAKSGGRFPVSIYLVGVALSGARERFVVNHRLRESVTTTSEGFIPEILTGRDIQLTPQIINAKAGANESLSLLMQLVADQPEQFEDVNLVRDADFNLGSLYWSGVTNGVEFTSEDSYDGGRSLLLRYQDFSDPDSLLPIAATQDFVALAGRDYTFSAWVKNISGGPRTMQLKIVYSTGISEGPLVTVAPEDGWVQLSMTATSKNRGPATIYIVGSYAYKFFSLDATLVDSVSLVVANAPTKTINARVKSNGFERFVVRRPLILSAGDNSNASDRFVASYRISPVRALSTTDADLISTQYITLEPLRGIARVSGEPGISIPATIKPPTLGSGDETLSIIAKPNLTIRLRHENILDGTSAGSNTNAFNISIRQISPIGPIRAFATSEAYLSLDDIQNTTLRPIAAIANSRLDMQSSVTFDLQGLNAVAQVGSKQGFGISTELVPADRINLLENPSFENGTKYWTGLSSFMYTTSEYSVDGENSVLVFDNDWGTSGVSQDFNAYAGGNYSFSAYVRNISGLSPRVMYLQITWADRTNTISEPISVAQEDGWVRLGLVTQAGRGRTGVATARIVVSDGLLETNVVSAIDAATLTVDSFIPDYFETVPTTGTRLEAISGGRINPRVNNRLTLSANIQSNAGFYQDARSIINNPMFELGTRFWTGLNNDVNITTDYVYEGTQAALVSRLDTFDDFPIGPLGISQDTYVYAGRAYTFAGYVKNIAGAEPRAMYAQIRWTNGSQIGEVKYVSINDDWTRVEVTATPTITGWASVQIITTSPFDGLVSSDIAAVDSVSITETNNRMQVIRISPISGGMKSTGYVDPTVSAIGTFSPSSNAIANGGGNITVRFVSDISGNTAASDTNANSRIASSMRVSPIRAQAQSVGQGFFDTFNAGLIIPQFSRGYAKVGGDAIVSVEFLPLSNAAVEVNATSNLSVEYAISGDALIKSNAGGFREISSDPGISGPLIPEVQLYLQMKSFGRIFTAAGGNVGDFIGWGQPL</sequence>
<accession>A0A6J5QSY4</accession>
<evidence type="ECO:0000313" key="3">
    <source>
        <dbReference type="EMBL" id="CAB4185647.1"/>
    </source>
</evidence>
<evidence type="ECO:0000259" key="2">
    <source>
        <dbReference type="Pfam" id="PF02018"/>
    </source>
</evidence>
<dbReference type="InterPro" id="IPR003305">
    <property type="entry name" value="CenC_carb-bd"/>
</dbReference>
<evidence type="ECO:0000256" key="1">
    <source>
        <dbReference type="ARBA" id="ARBA00022801"/>
    </source>
</evidence>
<feature type="domain" description="CBM-cenC" evidence="2">
    <location>
        <begin position="2274"/>
        <end position="2402"/>
    </location>
</feature>